<accession>A0A1G9TIW1</accession>
<dbReference type="InterPro" id="IPR000551">
    <property type="entry name" value="MerR-type_HTH_dom"/>
</dbReference>
<dbReference type="Proteomes" id="UP000199671">
    <property type="component" value="Unassembled WGS sequence"/>
</dbReference>
<dbReference type="SUPFAM" id="SSF46955">
    <property type="entry name" value="Putative DNA-binding domain"/>
    <property type="match status" value="1"/>
</dbReference>
<evidence type="ECO:0000313" key="3">
    <source>
        <dbReference type="EMBL" id="SDM47716.1"/>
    </source>
</evidence>
<dbReference type="SMART" id="SM00422">
    <property type="entry name" value="HTH_MERR"/>
    <property type="match status" value="1"/>
</dbReference>
<keyword evidence="1 3" id="KW-0238">DNA-binding</keyword>
<dbReference type="CDD" id="cd00592">
    <property type="entry name" value="HTH_MerR-like"/>
    <property type="match status" value="1"/>
</dbReference>
<dbReference type="PROSITE" id="PS50937">
    <property type="entry name" value="HTH_MERR_2"/>
    <property type="match status" value="1"/>
</dbReference>
<dbReference type="OrthoDB" id="4569196at2"/>
<sequence>MRVKEMADLAGTTTRAVRHYHRLGLLPVPPTAGRGRRDYGVEHLALLLRIRWLADGGLSLMEVAQMLDADEQGTDRESILCDLQSARRNIEERQQALRVQADRIDELIAQVADGGVLSPLPTVLARFYDDVAVRLHDMEPSARGRALEVLTGERRLMMSLASRGMIPASAGRFVEELDATERDACAQQVCAFARLDQTGRAGAVELAQESWALALRHRQGALTVLNDLPGGALGRAVWNLVGVLSTVSYPLRIHRVFTGELLDLMLADPDFAAAIHRSAGGKRVVL</sequence>
<evidence type="ECO:0000259" key="2">
    <source>
        <dbReference type="PROSITE" id="PS50937"/>
    </source>
</evidence>
<dbReference type="Gene3D" id="1.10.1660.10">
    <property type="match status" value="1"/>
</dbReference>
<gene>
    <name evidence="3" type="ORF">SAMN04487766_10320</name>
</gene>
<dbReference type="InterPro" id="IPR009061">
    <property type="entry name" value="DNA-bd_dom_put_sf"/>
</dbReference>
<dbReference type="Pfam" id="PF13411">
    <property type="entry name" value="MerR_1"/>
    <property type="match status" value="1"/>
</dbReference>
<dbReference type="GO" id="GO:0003700">
    <property type="term" value="F:DNA-binding transcription factor activity"/>
    <property type="evidence" value="ECO:0007669"/>
    <property type="project" value="InterPro"/>
</dbReference>
<dbReference type="AlphaFoldDB" id="A0A1G9TIW1"/>
<dbReference type="EMBL" id="FNHU01000003">
    <property type="protein sequence ID" value="SDM47716.1"/>
    <property type="molecule type" value="Genomic_DNA"/>
</dbReference>
<organism evidence="3 4">
    <name type="scientific">Actinomyces ruminicola</name>
    <dbReference type="NCBI Taxonomy" id="332524"/>
    <lineage>
        <taxon>Bacteria</taxon>
        <taxon>Bacillati</taxon>
        <taxon>Actinomycetota</taxon>
        <taxon>Actinomycetes</taxon>
        <taxon>Actinomycetales</taxon>
        <taxon>Actinomycetaceae</taxon>
        <taxon>Actinomyces</taxon>
    </lineage>
</organism>
<evidence type="ECO:0000256" key="1">
    <source>
        <dbReference type="ARBA" id="ARBA00023125"/>
    </source>
</evidence>
<evidence type="ECO:0000313" key="4">
    <source>
        <dbReference type="Proteomes" id="UP000199671"/>
    </source>
</evidence>
<reference evidence="3 4" key="1">
    <citation type="submission" date="2016-10" db="EMBL/GenBank/DDBJ databases">
        <authorList>
            <person name="de Groot N.N."/>
        </authorList>
    </citation>
    <scope>NUCLEOTIDE SEQUENCE [LARGE SCALE GENOMIC DNA]</scope>
    <source>
        <strain evidence="3 4">KPR-7B</strain>
    </source>
</reference>
<dbReference type="RefSeq" id="WP_092608152.1">
    <property type="nucleotide sequence ID" value="NZ_FNHU01000003.1"/>
</dbReference>
<protein>
    <submittedName>
        <fullName evidence="3">DNA-binding transcriptional regulator, MerR family</fullName>
    </submittedName>
</protein>
<proteinExistence type="predicted"/>
<dbReference type="PANTHER" id="PTHR30204">
    <property type="entry name" value="REDOX-CYCLING DRUG-SENSING TRANSCRIPTIONAL ACTIVATOR SOXR"/>
    <property type="match status" value="1"/>
</dbReference>
<name>A0A1G9TIW1_9ACTO</name>
<feature type="domain" description="HTH merR-type" evidence="2">
    <location>
        <begin position="1"/>
        <end position="69"/>
    </location>
</feature>
<dbReference type="PANTHER" id="PTHR30204:SF93">
    <property type="entry name" value="HTH MERR-TYPE DOMAIN-CONTAINING PROTEIN"/>
    <property type="match status" value="1"/>
</dbReference>
<dbReference type="InterPro" id="IPR047057">
    <property type="entry name" value="MerR_fam"/>
</dbReference>
<dbReference type="GO" id="GO:0003677">
    <property type="term" value="F:DNA binding"/>
    <property type="evidence" value="ECO:0007669"/>
    <property type="project" value="UniProtKB-KW"/>
</dbReference>